<dbReference type="InterPro" id="IPR051941">
    <property type="entry name" value="BG_Antigen-Binding_Lectin"/>
</dbReference>
<dbReference type="EMBL" id="CP111024">
    <property type="protein sequence ID" value="WAR24621.1"/>
    <property type="molecule type" value="Genomic_DNA"/>
</dbReference>
<dbReference type="Gene3D" id="2.60.120.260">
    <property type="entry name" value="Galactose-binding domain-like"/>
    <property type="match status" value="1"/>
</dbReference>
<dbReference type="PANTHER" id="PTHR45713:SF6">
    <property type="entry name" value="F5_8 TYPE C DOMAIN-CONTAINING PROTEIN"/>
    <property type="match status" value="1"/>
</dbReference>
<evidence type="ECO:0000313" key="2">
    <source>
        <dbReference type="Proteomes" id="UP001164746"/>
    </source>
</evidence>
<proteinExistence type="predicted"/>
<dbReference type="Proteomes" id="UP001164746">
    <property type="component" value="Chromosome 13"/>
</dbReference>
<dbReference type="InterPro" id="IPR008979">
    <property type="entry name" value="Galactose-bd-like_sf"/>
</dbReference>
<keyword evidence="2" id="KW-1185">Reference proteome</keyword>
<protein>
    <submittedName>
        <fullName evidence="1">FUCL6-like protein</fullName>
    </submittedName>
</protein>
<dbReference type="Pfam" id="PF22633">
    <property type="entry name" value="F5_F8_type_C_2"/>
    <property type="match status" value="1"/>
</dbReference>
<reference evidence="1" key="1">
    <citation type="submission" date="2022-11" db="EMBL/GenBank/DDBJ databases">
        <title>Centuries of genome instability and evolution in soft-shell clam transmissible cancer (bioRxiv).</title>
        <authorList>
            <person name="Hart S.F.M."/>
            <person name="Yonemitsu M.A."/>
            <person name="Giersch R.M."/>
            <person name="Beal B.F."/>
            <person name="Arriagada G."/>
            <person name="Davis B.W."/>
            <person name="Ostrander E.A."/>
            <person name="Goff S.P."/>
            <person name="Metzger M.J."/>
        </authorList>
    </citation>
    <scope>NUCLEOTIDE SEQUENCE</scope>
    <source>
        <strain evidence="1">MELC-2E11</strain>
        <tissue evidence="1">Siphon/mantle</tissue>
    </source>
</reference>
<sequence length="119" mass="13309">CHPHLRGAFFYEGKMNLKRKFIFSFILLFGKGFCDGNFEGQNVALGKTQQTDQGPGTLDGFKANLAVDGNESHSADSGACAHTTEGNDTYKAWWKLDLGQPYWISGIKIFNREHKQTYA</sequence>
<name>A0ABY7FV62_MYAAR</name>
<evidence type="ECO:0000313" key="1">
    <source>
        <dbReference type="EMBL" id="WAR24621.1"/>
    </source>
</evidence>
<feature type="non-terminal residue" evidence="1">
    <location>
        <position position="119"/>
    </location>
</feature>
<dbReference type="PANTHER" id="PTHR45713">
    <property type="entry name" value="FTP DOMAIN-CONTAINING PROTEIN"/>
    <property type="match status" value="1"/>
</dbReference>
<feature type="non-terminal residue" evidence="1">
    <location>
        <position position="1"/>
    </location>
</feature>
<accession>A0ABY7FV62</accession>
<gene>
    <name evidence="1" type="ORF">MAR_038290</name>
</gene>
<organism evidence="1 2">
    <name type="scientific">Mya arenaria</name>
    <name type="common">Soft-shell clam</name>
    <dbReference type="NCBI Taxonomy" id="6604"/>
    <lineage>
        <taxon>Eukaryota</taxon>
        <taxon>Metazoa</taxon>
        <taxon>Spiralia</taxon>
        <taxon>Lophotrochozoa</taxon>
        <taxon>Mollusca</taxon>
        <taxon>Bivalvia</taxon>
        <taxon>Autobranchia</taxon>
        <taxon>Heteroconchia</taxon>
        <taxon>Euheterodonta</taxon>
        <taxon>Imparidentia</taxon>
        <taxon>Neoheterodontei</taxon>
        <taxon>Myida</taxon>
        <taxon>Myoidea</taxon>
        <taxon>Myidae</taxon>
        <taxon>Mya</taxon>
    </lineage>
</organism>
<dbReference type="SUPFAM" id="SSF49785">
    <property type="entry name" value="Galactose-binding domain-like"/>
    <property type="match status" value="1"/>
</dbReference>